<evidence type="ECO:0000313" key="1">
    <source>
        <dbReference type="EMBL" id="AOM63563.1"/>
    </source>
</evidence>
<proteinExistence type="predicted"/>
<dbReference type="EMBL" id="KX008963">
    <property type="protein sequence ID" value="AOM63563.1"/>
    <property type="molecule type" value="Genomic_DNA"/>
</dbReference>
<dbReference type="RefSeq" id="YP_009507629.1">
    <property type="nucleotide sequence ID" value="NC_038553.1"/>
</dbReference>
<evidence type="ECO:0000313" key="2">
    <source>
        <dbReference type="Proteomes" id="UP000232488"/>
    </source>
</evidence>
<reference evidence="1 2" key="1">
    <citation type="submission" date="2016-03" db="EMBL/GenBank/DDBJ databases">
        <title>Genome sequences of a Phycodnavirus, Heterosigma akashiwo virus strain 53.</title>
        <authorList>
            <person name="Ueki S."/>
            <person name="Ogura Y."/>
            <person name="Hayashi T."/>
        </authorList>
    </citation>
    <scope>NUCLEOTIDE SEQUENCE [LARGE SCALE GENOMIC DNA]</scope>
    <source>
        <strain evidence="1">HaV53</strain>
    </source>
</reference>
<dbReference type="Proteomes" id="UP000232488">
    <property type="component" value="Segment"/>
</dbReference>
<accession>A0A1C9C5K2</accession>
<dbReference type="GeneID" id="37618613"/>
<dbReference type="KEGG" id="vg:37618613"/>
<keyword evidence="2" id="KW-1185">Reference proteome</keyword>
<name>A0A1C9C5K2_HAV01</name>
<gene>
    <name evidence="1" type="primary">HaV53_ORF232</name>
</gene>
<organism evidence="1 2">
    <name type="scientific">Heterosigma akashiwo virus 01</name>
    <name type="common">HaV01</name>
    <dbReference type="NCBI Taxonomy" id="97195"/>
    <lineage>
        <taxon>Viruses</taxon>
        <taxon>Varidnaviria</taxon>
        <taxon>Bamfordvirae</taxon>
        <taxon>Nucleocytoviricota</taxon>
        <taxon>Megaviricetes</taxon>
        <taxon>Algavirales</taxon>
        <taxon>Phycodnaviridae</taxon>
        <taxon>Raphidovirus</taxon>
        <taxon>Raphidovirus japonicum</taxon>
    </lineage>
</organism>
<sequence length="123" mass="14099">MEYNQQQINETLNVENVKEKEEIKEESSTITQLNSVLFSILTEMEIIERNNLEKKISSEEKKQSVIDAVKDKVDDNLTVDNISMIIELVISITKGEFNLQTTVISKLVNKLKDCCCLLLSRYG</sequence>
<organismHost>
    <name type="scientific">Heterosigma akashiwo</name>
    <name type="common">Chromophytic alga</name>
    <name type="synonym">Heterosigma carterae</name>
    <dbReference type="NCBI Taxonomy" id="2829"/>
</organismHost>
<protein>
    <submittedName>
        <fullName evidence="1">Uncharacterized protein</fullName>
    </submittedName>
</protein>